<dbReference type="EMBL" id="FNWV01000004">
    <property type="protein sequence ID" value="SEH55186.1"/>
    <property type="molecule type" value="Genomic_DNA"/>
</dbReference>
<evidence type="ECO:0000313" key="3">
    <source>
        <dbReference type="Proteomes" id="UP000183190"/>
    </source>
</evidence>
<name>A0A1H6J3G7_RUMFL</name>
<dbReference type="PANTHER" id="PTHR31088:SF6">
    <property type="entry name" value="PHAGE SHOCK PROTEIN A"/>
    <property type="match status" value="1"/>
</dbReference>
<organism evidence="2 3">
    <name type="scientific">Ruminococcus flavefaciens</name>
    <dbReference type="NCBI Taxonomy" id="1265"/>
    <lineage>
        <taxon>Bacteria</taxon>
        <taxon>Bacillati</taxon>
        <taxon>Bacillota</taxon>
        <taxon>Clostridia</taxon>
        <taxon>Eubacteriales</taxon>
        <taxon>Oscillospiraceae</taxon>
        <taxon>Ruminococcus</taxon>
    </lineage>
</organism>
<comment type="similarity">
    <text evidence="1">Belongs to the PspA/Vipp/IM30 family.</text>
</comment>
<dbReference type="InterPro" id="IPR007157">
    <property type="entry name" value="PspA_VIPP1"/>
</dbReference>
<accession>A0A1H6J3G7</accession>
<evidence type="ECO:0000313" key="2">
    <source>
        <dbReference type="EMBL" id="SEH55186.1"/>
    </source>
</evidence>
<dbReference type="Proteomes" id="UP000183190">
    <property type="component" value="Unassembled WGS sequence"/>
</dbReference>
<reference evidence="2 3" key="1">
    <citation type="submission" date="2016-10" db="EMBL/GenBank/DDBJ databases">
        <authorList>
            <person name="de Groot N.N."/>
        </authorList>
    </citation>
    <scope>NUCLEOTIDE SEQUENCE [LARGE SCALE GENOMIC DNA]</scope>
    <source>
        <strain evidence="2 3">YAD2003</strain>
    </source>
</reference>
<dbReference type="OrthoDB" id="9779630at2"/>
<sequence length="235" mass="25647">MGVFRRLSDLLKANVNDLIDRAEDPEKMVKQIIIDMQTELTKATQNYGKAKASERLAEKKYLDAQKISADWEAKAKAALAKGDQDLAKQALARKVKADEDVANYKEMYDSISSQTDAIGDQVEVLKAKLEEAKSRQAMLIARSQMADTQKSLAKAAGTFDPNSSFEKFQRMEDKVVRKEAEAAAFTEIAGDALGGGSGDELKDTFNQLASDAKVDAELQRLMAEMNGGAASNDAD</sequence>
<protein>
    <submittedName>
        <fullName evidence="2">Phage shock protein A (PspA) family protein</fullName>
    </submittedName>
</protein>
<dbReference type="RefSeq" id="WP_074715765.1">
    <property type="nucleotide sequence ID" value="NZ_FNWV01000004.1"/>
</dbReference>
<proteinExistence type="inferred from homology"/>
<gene>
    <name evidence="2" type="ORF">SAMN02910265_01371</name>
</gene>
<evidence type="ECO:0000256" key="1">
    <source>
        <dbReference type="ARBA" id="ARBA00043985"/>
    </source>
</evidence>
<dbReference type="AlphaFoldDB" id="A0A1H6J3G7"/>
<dbReference type="PANTHER" id="PTHR31088">
    <property type="entry name" value="MEMBRANE-ASSOCIATED PROTEIN VIPP1, CHLOROPLASTIC"/>
    <property type="match status" value="1"/>
</dbReference>
<dbReference type="Pfam" id="PF04012">
    <property type="entry name" value="PspA_IM30"/>
    <property type="match status" value="1"/>
</dbReference>